<proteinExistence type="inferred from homology"/>
<feature type="compositionally biased region" description="Acidic residues" evidence="2">
    <location>
        <begin position="259"/>
        <end position="269"/>
    </location>
</feature>
<comment type="caution">
    <text evidence="4">The sequence shown here is derived from an EMBL/GenBank/DDBJ whole genome shotgun (WGS) entry which is preliminary data.</text>
</comment>
<evidence type="ECO:0000313" key="5">
    <source>
        <dbReference type="Proteomes" id="UP000652761"/>
    </source>
</evidence>
<comment type="similarity">
    <text evidence="1">Belongs to the IWR1/SLC7A6OS family.</text>
</comment>
<evidence type="ECO:0000259" key="3">
    <source>
        <dbReference type="Pfam" id="PF08574"/>
    </source>
</evidence>
<feature type="domain" description="Transcription factor Iwr1" evidence="3">
    <location>
        <begin position="202"/>
        <end position="263"/>
    </location>
</feature>
<dbReference type="InterPro" id="IPR013883">
    <property type="entry name" value="TF_Iwr1_dom"/>
</dbReference>
<dbReference type="EMBL" id="NMUH01007429">
    <property type="protein sequence ID" value="MQM17246.1"/>
    <property type="molecule type" value="Genomic_DNA"/>
</dbReference>
<organism evidence="4 5">
    <name type="scientific">Colocasia esculenta</name>
    <name type="common">Wild taro</name>
    <name type="synonym">Arum esculentum</name>
    <dbReference type="NCBI Taxonomy" id="4460"/>
    <lineage>
        <taxon>Eukaryota</taxon>
        <taxon>Viridiplantae</taxon>
        <taxon>Streptophyta</taxon>
        <taxon>Embryophyta</taxon>
        <taxon>Tracheophyta</taxon>
        <taxon>Spermatophyta</taxon>
        <taxon>Magnoliopsida</taxon>
        <taxon>Liliopsida</taxon>
        <taxon>Araceae</taxon>
        <taxon>Aroideae</taxon>
        <taxon>Colocasieae</taxon>
        <taxon>Colocasia</taxon>
    </lineage>
</organism>
<feature type="region of interest" description="Disordered" evidence="2">
    <location>
        <begin position="237"/>
        <end position="301"/>
    </location>
</feature>
<gene>
    <name evidence="4" type="ORF">Taro_050214</name>
</gene>
<reference evidence="4" key="1">
    <citation type="submission" date="2017-07" db="EMBL/GenBank/DDBJ databases">
        <title>Taro Niue Genome Assembly and Annotation.</title>
        <authorList>
            <person name="Atibalentja N."/>
            <person name="Keating K."/>
            <person name="Fields C.J."/>
        </authorList>
    </citation>
    <scope>NUCLEOTIDE SEQUENCE</scope>
    <source>
        <strain evidence="4">Niue_2</strain>
        <tissue evidence="4">Leaf</tissue>
    </source>
</reference>
<dbReference type="PANTHER" id="PTHR31934:SF2">
    <property type="entry name" value="RNA-DIRECTED DNA METHYLATION 4"/>
    <property type="match status" value="1"/>
</dbReference>
<sequence length="301" mass="34465">MAEACEAASSSSSSYCHRPPSPSTLTPKEKPVVVRVKRKASQTRPDALWLEISERPPKKALLDLDKLSFSDSPNKEKDKDEKSSTRKVLVQHVETISSSEATKDFLDSCLILVRSARFKQIWKRRRAEGGRWDDLTHEMCHLYDVVRVDDEEVHKEMEEAEESIAEDNAILCNYLPLIREYLPTAADEIESDMVTTALSKDGYVYDIYTMENVPNANAEAVAQFPLVQVNDDDDCYVDQLDSDYETDDSNAENNPLNDYPDEETSEDEGDKGLLSDNTEEYEDEMVYTSEEEAQDWRWSYR</sequence>
<keyword evidence="5" id="KW-1185">Reference proteome</keyword>
<protein>
    <recommendedName>
        <fullName evidence="3">Transcription factor Iwr1 domain-containing protein</fullName>
    </recommendedName>
</protein>
<evidence type="ECO:0000313" key="4">
    <source>
        <dbReference type="EMBL" id="MQM17246.1"/>
    </source>
</evidence>
<feature type="compositionally biased region" description="Low complexity" evidence="2">
    <location>
        <begin position="9"/>
        <end position="18"/>
    </location>
</feature>
<dbReference type="OrthoDB" id="775994at2759"/>
<feature type="region of interest" description="Disordered" evidence="2">
    <location>
        <begin position="1"/>
        <end position="43"/>
    </location>
</feature>
<name>A0A843XD53_COLES</name>
<dbReference type="Pfam" id="PF08574">
    <property type="entry name" value="Iwr1"/>
    <property type="match status" value="1"/>
</dbReference>
<dbReference type="PANTHER" id="PTHR31934">
    <property type="entry name" value="ALPHA/BETA-HYDROLASES SUPERFAMILY PROTEIN"/>
    <property type="match status" value="1"/>
</dbReference>
<dbReference type="AlphaFoldDB" id="A0A843XD53"/>
<evidence type="ECO:0000256" key="1">
    <source>
        <dbReference type="ARBA" id="ARBA00010218"/>
    </source>
</evidence>
<dbReference type="Proteomes" id="UP000652761">
    <property type="component" value="Unassembled WGS sequence"/>
</dbReference>
<feature type="compositionally biased region" description="Acidic residues" evidence="2">
    <location>
        <begin position="277"/>
        <end position="293"/>
    </location>
</feature>
<feature type="region of interest" description="Disordered" evidence="2">
    <location>
        <begin position="64"/>
        <end position="85"/>
    </location>
</feature>
<feature type="compositionally biased region" description="Basic and acidic residues" evidence="2">
    <location>
        <begin position="64"/>
        <end position="84"/>
    </location>
</feature>
<evidence type="ECO:0000256" key="2">
    <source>
        <dbReference type="SAM" id="MobiDB-lite"/>
    </source>
</evidence>
<feature type="compositionally biased region" description="Acidic residues" evidence="2">
    <location>
        <begin position="237"/>
        <end position="250"/>
    </location>
</feature>
<accession>A0A843XD53</accession>